<evidence type="ECO:0000313" key="2">
    <source>
        <dbReference type="EMBL" id="TDC53096.1"/>
    </source>
</evidence>
<dbReference type="Proteomes" id="UP000295621">
    <property type="component" value="Unassembled WGS sequence"/>
</dbReference>
<reference evidence="2 3" key="1">
    <citation type="submission" date="2019-02" db="EMBL/GenBank/DDBJ databases">
        <title>Draft genome sequences of novel Actinobacteria.</title>
        <authorList>
            <person name="Sahin N."/>
            <person name="Ay H."/>
            <person name="Saygin H."/>
        </authorList>
    </citation>
    <scope>NUCLEOTIDE SEQUENCE [LARGE SCALE GENOMIC DNA]</scope>
    <source>
        <strain evidence="2 3">KC603</strain>
    </source>
</reference>
<accession>A0A4R4RTX6</accession>
<protein>
    <submittedName>
        <fullName evidence="2">Uncharacterized protein</fullName>
    </submittedName>
</protein>
<dbReference type="OrthoDB" id="3188901at2"/>
<feature type="region of interest" description="Disordered" evidence="1">
    <location>
        <begin position="49"/>
        <end position="92"/>
    </location>
</feature>
<evidence type="ECO:0000313" key="3">
    <source>
        <dbReference type="Proteomes" id="UP000295621"/>
    </source>
</evidence>
<organism evidence="2 3">
    <name type="scientific">Jiangella ureilytica</name>
    <dbReference type="NCBI Taxonomy" id="2530374"/>
    <lineage>
        <taxon>Bacteria</taxon>
        <taxon>Bacillati</taxon>
        <taxon>Actinomycetota</taxon>
        <taxon>Actinomycetes</taxon>
        <taxon>Jiangellales</taxon>
        <taxon>Jiangellaceae</taxon>
        <taxon>Jiangella</taxon>
    </lineage>
</organism>
<dbReference type="AlphaFoldDB" id="A0A4R4RTX6"/>
<dbReference type="EMBL" id="SMKL01000011">
    <property type="protein sequence ID" value="TDC53096.1"/>
    <property type="molecule type" value="Genomic_DNA"/>
</dbReference>
<keyword evidence="3" id="KW-1185">Reference proteome</keyword>
<proteinExistence type="predicted"/>
<gene>
    <name evidence="2" type="ORF">E1212_06665</name>
</gene>
<dbReference type="RefSeq" id="WP_131980588.1">
    <property type="nucleotide sequence ID" value="NZ_SMKL01000011.1"/>
</dbReference>
<sequence>MAQIGVMEEKVKAGFGRHPDVESYQSQPGLGQILGARVLAEFGDDPHRYADARARKNAPGWRRSPAPREPNESSWPVTPAKQPLDELEPWDV</sequence>
<evidence type="ECO:0000256" key="1">
    <source>
        <dbReference type="SAM" id="MobiDB-lite"/>
    </source>
</evidence>
<name>A0A4R4RTX6_9ACTN</name>
<comment type="caution">
    <text evidence="2">The sequence shown here is derived from an EMBL/GenBank/DDBJ whole genome shotgun (WGS) entry which is preliminary data.</text>
</comment>